<evidence type="ECO:0000313" key="1">
    <source>
        <dbReference type="EMBL" id="KIZ45356.1"/>
    </source>
</evidence>
<accession>A0A0D7EXL5</accession>
<evidence type="ECO:0008006" key="3">
    <source>
        <dbReference type="Google" id="ProtNLM"/>
    </source>
</evidence>
<evidence type="ECO:0000313" key="2">
    <source>
        <dbReference type="Proteomes" id="UP000032515"/>
    </source>
</evidence>
<reference evidence="1 2" key="1">
    <citation type="submission" date="2014-11" db="EMBL/GenBank/DDBJ databases">
        <title>Genomics and ecophysiology of heterotrophic nitrogen fixing bacteria isolated from estuarine surface water.</title>
        <authorList>
            <person name="Bentzon-Tilia M."/>
            <person name="Severin I."/>
            <person name="Hansen L.H."/>
            <person name="Riemann L."/>
        </authorList>
    </citation>
    <scope>NUCLEOTIDE SEQUENCE [LARGE SCALE GENOMIC DNA]</scope>
    <source>
        <strain evidence="1 2">BAL398</strain>
    </source>
</reference>
<gene>
    <name evidence="1" type="ORF">OO17_07970</name>
</gene>
<organism evidence="1 2">
    <name type="scientific">Rhodopseudomonas palustris</name>
    <dbReference type="NCBI Taxonomy" id="1076"/>
    <lineage>
        <taxon>Bacteria</taxon>
        <taxon>Pseudomonadati</taxon>
        <taxon>Pseudomonadota</taxon>
        <taxon>Alphaproteobacteria</taxon>
        <taxon>Hyphomicrobiales</taxon>
        <taxon>Nitrobacteraceae</taxon>
        <taxon>Rhodopseudomonas</taxon>
    </lineage>
</organism>
<name>A0A0D7EXL5_RHOPL</name>
<protein>
    <recommendedName>
        <fullName evidence="3">Tetracyclin repressor-like C-terminal domain-containing protein</fullName>
    </recommendedName>
</protein>
<dbReference type="EMBL" id="JXXE01000154">
    <property type="protein sequence ID" value="KIZ45356.1"/>
    <property type="molecule type" value="Genomic_DNA"/>
</dbReference>
<sequence length="96" mass="9732">MASGELTSSHKAGNPPGPVHDAAARLFASMTALVTTAVGHRVSDTAIIARLTLILSATIQGISSLVVSGRIPAAQGDILLDDAIRVFLAGTPSDMP</sequence>
<comment type="caution">
    <text evidence="1">The sequence shown here is derived from an EMBL/GenBank/DDBJ whole genome shotgun (WGS) entry which is preliminary data.</text>
</comment>
<dbReference type="PATRIC" id="fig|1076.23.peg.845"/>
<dbReference type="Proteomes" id="UP000032515">
    <property type="component" value="Unassembled WGS sequence"/>
</dbReference>
<dbReference type="AlphaFoldDB" id="A0A0D7EXL5"/>
<dbReference type="Gene3D" id="1.10.357.10">
    <property type="entry name" value="Tetracycline Repressor, domain 2"/>
    <property type="match status" value="1"/>
</dbReference>
<dbReference type="RefSeq" id="WP_044408283.1">
    <property type="nucleotide sequence ID" value="NZ_JXXE01000154.1"/>
</dbReference>
<proteinExistence type="predicted"/>